<evidence type="ECO:0000313" key="2">
    <source>
        <dbReference type="Proteomes" id="UP000887116"/>
    </source>
</evidence>
<dbReference type="Proteomes" id="UP000887116">
    <property type="component" value="Unassembled WGS sequence"/>
</dbReference>
<protein>
    <submittedName>
        <fullName evidence="1">Uncharacterized protein</fullName>
    </submittedName>
</protein>
<accession>A0A8X6IPD6</accession>
<reference evidence="1" key="1">
    <citation type="submission" date="2020-07" db="EMBL/GenBank/DDBJ databases">
        <title>Multicomponent nature underlies the extraordinary mechanical properties of spider dragline silk.</title>
        <authorList>
            <person name="Kono N."/>
            <person name="Nakamura H."/>
            <person name="Mori M."/>
            <person name="Yoshida Y."/>
            <person name="Ohtoshi R."/>
            <person name="Malay A.D."/>
            <person name="Moran D.A.P."/>
            <person name="Tomita M."/>
            <person name="Numata K."/>
            <person name="Arakawa K."/>
        </authorList>
    </citation>
    <scope>NUCLEOTIDE SEQUENCE</scope>
</reference>
<proteinExistence type="predicted"/>
<dbReference type="AlphaFoldDB" id="A0A8X6IPD6"/>
<name>A0A8X6IPD6_TRICU</name>
<comment type="caution">
    <text evidence="1">The sequence shown here is derived from an EMBL/GenBank/DDBJ whole genome shotgun (WGS) entry which is preliminary data.</text>
</comment>
<sequence length="76" mass="8898">MAWMNGDNDTHSRKEQDMRVDEESWCHGMATPPCLSKTRELGDTFCEWGFPKTHSECHRFFNNGNVKFSHFLSDTK</sequence>
<organism evidence="1 2">
    <name type="scientific">Trichonephila clavata</name>
    <name type="common">Joro spider</name>
    <name type="synonym">Nephila clavata</name>
    <dbReference type="NCBI Taxonomy" id="2740835"/>
    <lineage>
        <taxon>Eukaryota</taxon>
        <taxon>Metazoa</taxon>
        <taxon>Ecdysozoa</taxon>
        <taxon>Arthropoda</taxon>
        <taxon>Chelicerata</taxon>
        <taxon>Arachnida</taxon>
        <taxon>Araneae</taxon>
        <taxon>Araneomorphae</taxon>
        <taxon>Entelegynae</taxon>
        <taxon>Araneoidea</taxon>
        <taxon>Nephilidae</taxon>
        <taxon>Trichonephila</taxon>
    </lineage>
</organism>
<keyword evidence="2" id="KW-1185">Reference proteome</keyword>
<evidence type="ECO:0000313" key="1">
    <source>
        <dbReference type="EMBL" id="GFQ98372.1"/>
    </source>
</evidence>
<dbReference type="EMBL" id="BMAO01024882">
    <property type="protein sequence ID" value="GFQ98372.1"/>
    <property type="molecule type" value="Genomic_DNA"/>
</dbReference>
<gene>
    <name evidence="1" type="ORF">TNCT_164631</name>
</gene>